<accession>I9RQX5</accession>
<dbReference type="RefSeq" id="WP_007486930.1">
    <property type="nucleotide sequence ID" value="NZ_JH724316.1"/>
</dbReference>
<dbReference type="HOGENOM" id="CLU_451046_0_0_10"/>
<keyword evidence="2" id="KW-1185">Reference proteome</keyword>
<sequence length="643" mass="72746">MKYLLYVLIICWLPVVVKGQSVSEKMKRYQDDSSYKCGKACASSYEEADRAALENLVSQISVSVSASFSESESQIDSRDQTDYQRNIDSRVRSFSFGTLPNVGQIIDESNPDEVCVLRYVKVAELEGIFKERENKILDFIASGMEGEKRLQIDVALRYYNWALTLLIAHPKSVYQEIDGKRTNLKVWLDTKINNIFNTLKVGIGECTETDNPIDRYDLCLHFSYMDQEVSDLDFHYFNGERYVGPCKVHKGMAILNFERLPQRELRLRYDYKFENQAKNFDPELRAVLETVDPQNFPNASVSLPVKDDKNKPVVSAQVRMLEARVNAASKAAVASIAPPIVAPDVVRLKLKPLANSADFAGIMKQVETAVRNGTLGEVRALFTPEGYELFDQMLSIGGVSVVGEPVYTFYDSGGPYIIGKSLPLNFKFKGRGNSFMEDVAFRFNKEHKIASVAFTLTKRAEDDIFKAASKWGEASRYAIMSFMEDYQTAYALKRIDYIKSIFSDDAIIITGVVCQAVGKGFFQEGADPLPGGKAPTVRYNRYTKGEYIDKLQRSFASKDFIHLVFEDNAIKKINTNGVIDGESYGIQIKQSYFSDNYADTGYLMLMLDMRGEYPMIRVRAWIPEKSDDASLDKFLNRFRLGGN</sequence>
<protein>
    <submittedName>
        <fullName evidence="1">Uncharacterized protein</fullName>
    </submittedName>
</protein>
<dbReference type="AlphaFoldDB" id="I9RQX5"/>
<reference evidence="1 2" key="1">
    <citation type="submission" date="2012-02" db="EMBL/GenBank/DDBJ databases">
        <title>The Genome Sequence of Bacteroides nordii CL02T12C05.</title>
        <authorList>
            <consortium name="The Broad Institute Genome Sequencing Platform"/>
            <person name="Earl A."/>
            <person name="Ward D."/>
            <person name="Feldgarden M."/>
            <person name="Gevers D."/>
            <person name="Zitomersky N.L."/>
            <person name="Coyne M.J."/>
            <person name="Comstock L.E."/>
            <person name="Young S.K."/>
            <person name="Zeng Q."/>
            <person name="Gargeya S."/>
            <person name="Fitzgerald M."/>
            <person name="Haas B."/>
            <person name="Abouelleil A."/>
            <person name="Alvarado L."/>
            <person name="Arachchi H.M."/>
            <person name="Berlin A."/>
            <person name="Chapman S.B."/>
            <person name="Gearin G."/>
            <person name="Goldberg J."/>
            <person name="Griggs A."/>
            <person name="Gujja S."/>
            <person name="Hansen M."/>
            <person name="Heiman D."/>
            <person name="Howarth C."/>
            <person name="Larimer J."/>
            <person name="Lui A."/>
            <person name="MacDonald P.J.P."/>
            <person name="McCowen C."/>
            <person name="Montmayeur A."/>
            <person name="Murphy C."/>
            <person name="Neiman D."/>
            <person name="Pearson M."/>
            <person name="Priest M."/>
            <person name="Roberts A."/>
            <person name="Saif S."/>
            <person name="Shea T."/>
            <person name="Sisk P."/>
            <person name="Stolte C."/>
            <person name="Sykes S."/>
            <person name="Wortman J."/>
            <person name="Nusbaum C."/>
            <person name="Birren B."/>
        </authorList>
    </citation>
    <scope>NUCLEOTIDE SEQUENCE [LARGE SCALE GENOMIC DNA]</scope>
    <source>
        <strain evidence="1 2">CL02T12C05</strain>
    </source>
</reference>
<evidence type="ECO:0000313" key="1">
    <source>
        <dbReference type="EMBL" id="EIY45003.1"/>
    </source>
</evidence>
<dbReference type="Proteomes" id="UP000003089">
    <property type="component" value="Unassembled WGS sequence"/>
</dbReference>
<dbReference type="Gene3D" id="3.10.28.20">
    <property type="entry name" value="Acetamidase/Formamidase-like domains"/>
    <property type="match status" value="1"/>
</dbReference>
<gene>
    <name evidence="1" type="ORF">HMPREF1068_03656</name>
</gene>
<evidence type="ECO:0000313" key="2">
    <source>
        <dbReference type="Proteomes" id="UP000003089"/>
    </source>
</evidence>
<dbReference type="PATRIC" id="fig|997884.3.peg.3751"/>
<comment type="caution">
    <text evidence="1">The sequence shown here is derived from an EMBL/GenBank/DDBJ whole genome shotgun (WGS) entry which is preliminary data.</text>
</comment>
<dbReference type="eggNOG" id="ENOG502Z8SF">
    <property type="taxonomic scope" value="Bacteria"/>
</dbReference>
<dbReference type="EMBL" id="AGXS01000025">
    <property type="protein sequence ID" value="EIY45003.1"/>
    <property type="molecule type" value="Genomic_DNA"/>
</dbReference>
<name>I9RQX5_9BACE</name>
<organism evidence="1 2">
    <name type="scientific">Bacteroides nordii CL02T12C05</name>
    <dbReference type="NCBI Taxonomy" id="997884"/>
    <lineage>
        <taxon>Bacteria</taxon>
        <taxon>Pseudomonadati</taxon>
        <taxon>Bacteroidota</taxon>
        <taxon>Bacteroidia</taxon>
        <taxon>Bacteroidales</taxon>
        <taxon>Bacteroidaceae</taxon>
        <taxon>Bacteroides</taxon>
    </lineage>
</organism>
<dbReference type="STRING" id="997884.HMPREF1068_03656"/>
<proteinExistence type="predicted"/>